<sequence length="84" mass="8957">MARVEIGSVETVPFTTALKMAIASPIADECLFGPPLGAQTDCEVLSDGILGGRSRRLFHQPPILPDRLLPIFDGTPESCPVPRA</sequence>
<comment type="caution">
    <text evidence="1">The sequence shown here is derived from an EMBL/GenBank/DDBJ whole genome shotgun (WGS) entry which is preliminary data.</text>
</comment>
<accession>A0ABV3HWM3</accession>
<protein>
    <submittedName>
        <fullName evidence="1">Uncharacterized protein</fullName>
    </submittedName>
</protein>
<dbReference type="EMBL" id="JBFAQK010000026">
    <property type="protein sequence ID" value="MEV4682975.1"/>
    <property type="molecule type" value="Genomic_DNA"/>
</dbReference>
<organism evidence="1 2">
    <name type="scientific">Streptomyces kurssanovii</name>
    <dbReference type="NCBI Taxonomy" id="67312"/>
    <lineage>
        <taxon>Bacteria</taxon>
        <taxon>Bacillati</taxon>
        <taxon>Actinomycetota</taxon>
        <taxon>Actinomycetes</taxon>
        <taxon>Kitasatosporales</taxon>
        <taxon>Streptomycetaceae</taxon>
        <taxon>Streptomyces</taxon>
    </lineage>
</organism>
<name>A0ABV3HWM3_9ACTN</name>
<reference evidence="1 2" key="1">
    <citation type="submission" date="2024-06" db="EMBL/GenBank/DDBJ databases">
        <title>The Natural Products Discovery Center: Release of the First 8490 Sequenced Strains for Exploring Actinobacteria Biosynthetic Diversity.</title>
        <authorList>
            <person name="Kalkreuter E."/>
            <person name="Kautsar S.A."/>
            <person name="Yang D."/>
            <person name="Bader C.D."/>
            <person name="Teijaro C.N."/>
            <person name="Fluegel L."/>
            <person name="Davis C.M."/>
            <person name="Simpson J.R."/>
            <person name="Lauterbach L."/>
            <person name="Steele A.D."/>
            <person name="Gui C."/>
            <person name="Meng S."/>
            <person name="Li G."/>
            <person name="Viehrig K."/>
            <person name="Ye F."/>
            <person name="Su P."/>
            <person name="Kiefer A.F."/>
            <person name="Nichols A."/>
            <person name="Cepeda A.J."/>
            <person name="Yan W."/>
            <person name="Fan B."/>
            <person name="Jiang Y."/>
            <person name="Adhikari A."/>
            <person name="Zheng C.-J."/>
            <person name="Schuster L."/>
            <person name="Cowan T.M."/>
            <person name="Smanski M.J."/>
            <person name="Chevrette M.G."/>
            <person name="De Carvalho L.P.S."/>
            <person name="Shen B."/>
        </authorList>
    </citation>
    <scope>NUCLEOTIDE SEQUENCE [LARGE SCALE GENOMIC DNA]</scope>
    <source>
        <strain evidence="1 2">NPDC049344</strain>
    </source>
</reference>
<evidence type="ECO:0000313" key="1">
    <source>
        <dbReference type="EMBL" id="MEV4682975.1"/>
    </source>
</evidence>
<dbReference type="RefSeq" id="WP_364595745.1">
    <property type="nucleotide sequence ID" value="NZ_JBFAQK010000026.1"/>
</dbReference>
<evidence type="ECO:0000313" key="2">
    <source>
        <dbReference type="Proteomes" id="UP001552521"/>
    </source>
</evidence>
<keyword evidence="2" id="KW-1185">Reference proteome</keyword>
<dbReference type="Proteomes" id="UP001552521">
    <property type="component" value="Unassembled WGS sequence"/>
</dbReference>
<gene>
    <name evidence="1" type="ORF">AB0K36_19555</name>
</gene>
<proteinExistence type="predicted"/>